<evidence type="ECO:0000256" key="3">
    <source>
        <dbReference type="ARBA" id="ARBA00022989"/>
    </source>
</evidence>
<feature type="transmembrane region" description="Helical" evidence="6">
    <location>
        <begin position="1095"/>
        <end position="1119"/>
    </location>
</feature>
<dbReference type="Gene3D" id="1.20.1250.20">
    <property type="entry name" value="MFS general substrate transporter like domains"/>
    <property type="match status" value="1"/>
</dbReference>
<evidence type="ECO:0000256" key="6">
    <source>
        <dbReference type="SAM" id="Phobius"/>
    </source>
</evidence>
<keyword evidence="4 6" id="KW-0472">Membrane</keyword>
<feature type="transmembrane region" description="Helical" evidence="6">
    <location>
        <begin position="195"/>
        <end position="218"/>
    </location>
</feature>
<feature type="transmembrane region" description="Helical" evidence="6">
    <location>
        <begin position="1139"/>
        <end position="1157"/>
    </location>
</feature>
<feature type="compositionally biased region" description="Polar residues" evidence="5">
    <location>
        <begin position="132"/>
        <end position="143"/>
    </location>
</feature>
<feature type="transmembrane region" description="Helical" evidence="6">
    <location>
        <begin position="809"/>
        <end position="829"/>
    </location>
</feature>
<keyword evidence="2 6" id="KW-0812">Transmembrane</keyword>
<name>A0ABR0BPU7_PURLI</name>
<evidence type="ECO:0000256" key="1">
    <source>
        <dbReference type="ARBA" id="ARBA00004141"/>
    </source>
</evidence>
<feature type="transmembrane region" description="Helical" evidence="6">
    <location>
        <begin position="901"/>
        <end position="923"/>
    </location>
</feature>
<feature type="transmembrane region" description="Helical" evidence="6">
    <location>
        <begin position="876"/>
        <end position="895"/>
    </location>
</feature>
<dbReference type="Pfam" id="PF07690">
    <property type="entry name" value="MFS_1"/>
    <property type="match status" value="1"/>
</dbReference>
<evidence type="ECO:0000256" key="2">
    <source>
        <dbReference type="ARBA" id="ARBA00022692"/>
    </source>
</evidence>
<feature type="region of interest" description="Disordered" evidence="5">
    <location>
        <begin position="767"/>
        <end position="788"/>
    </location>
</feature>
<dbReference type="Proteomes" id="UP001287286">
    <property type="component" value="Unassembled WGS sequence"/>
</dbReference>
<dbReference type="InterPro" id="IPR020846">
    <property type="entry name" value="MFS_dom"/>
</dbReference>
<dbReference type="InterPro" id="IPR011701">
    <property type="entry name" value="MFS"/>
</dbReference>
<feature type="compositionally biased region" description="Basic and acidic residues" evidence="5">
    <location>
        <begin position="770"/>
        <end position="784"/>
    </location>
</feature>
<feature type="transmembrane region" description="Helical" evidence="6">
    <location>
        <begin position="935"/>
        <end position="957"/>
    </location>
</feature>
<comment type="subcellular location">
    <subcellularLocation>
        <location evidence="1">Membrane</location>
        <topology evidence="1">Multi-pass membrane protein</topology>
    </subcellularLocation>
</comment>
<evidence type="ECO:0000259" key="7">
    <source>
        <dbReference type="PROSITE" id="PS50850"/>
    </source>
</evidence>
<keyword evidence="3 6" id="KW-1133">Transmembrane helix</keyword>
<feature type="compositionally biased region" description="Pro residues" evidence="5">
    <location>
        <begin position="534"/>
        <end position="543"/>
    </location>
</feature>
<dbReference type="EMBL" id="JAWRVI010000044">
    <property type="protein sequence ID" value="KAK4086010.1"/>
    <property type="molecule type" value="Genomic_DNA"/>
</dbReference>
<comment type="caution">
    <text evidence="8">The sequence shown here is derived from an EMBL/GenBank/DDBJ whole genome shotgun (WGS) entry which is preliminary data.</text>
</comment>
<feature type="compositionally biased region" description="Basic and acidic residues" evidence="5">
    <location>
        <begin position="281"/>
        <end position="301"/>
    </location>
</feature>
<feature type="domain" description="Major facilitator superfamily (MFS) profile" evidence="7">
    <location>
        <begin position="810"/>
        <end position="1318"/>
    </location>
</feature>
<protein>
    <recommendedName>
        <fullName evidence="7">Major facilitator superfamily (MFS) profile domain-containing protein</fullName>
    </recommendedName>
</protein>
<gene>
    <name evidence="8" type="ORF">Purlil1_9539</name>
</gene>
<dbReference type="PANTHER" id="PTHR23502:SF134">
    <property type="entry name" value="MAJOR FACILITATOR SUPERFAMILY (MFS) PROFILE DOMAIN-CONTAINING PROTEIN-RELATED"/>
    <property type="match status" value="1"/>
</dbReference>
<feature type="transmembrane region" description="Helical" evidence="6">
    <location>
        <begin position="1197"/>
        <end position="1218"/>
    </location>
</feature>
<dbReference type="PANTHER" id="PTHR23502">
    <property type="entry name" value="MAJOR FACILITATOR SUPERFAMILY"/>
    <property type="match status" value="1"/>
</dbReference>
<feature type="transmembrane region" description="Helical" evidence="6">
    <location>
        <begin position="1295"/>
        <end position="1313"/>
    </location>
</feature>
<feature type="transmembrane region" description="Helical" evidence="6">
    <location>
        <begin position="1230"/>
        <end position="1250"/>
    </location>
</feature>
<evidence type="ECO:0000313" key="9">
    <source>
        <dbReference type="Proteomes" id="UP001287286"/>
    </source>
</evidence>
<evidence type="ECO:0000256" key="5">
    <source>
        <dbReference type="SAM" id="MobiDB-lite"/>
    </source>
</evidence>
<feature type="transmembrane region" description="Helical" evidence="6">
    <location>
        <begin position="844"/>
        <end position="864"/>
    </location>
</feature>
<dbReference type="SUPFAM" id="SSF103473">
    <property type="entry name" value="MFS general substrate transporter"/>
    <property type="match status" value="1"/>
</dbReference>
<feature type="compositionally biased region" description="Polar residues" evidence="5">
    <location>
        <begin position="174"/>
        <end position="187"/>
    </location>
</feature>
<dbReference type="InterPro" id="IPR036259">
    <property type="entry name" value="MFS_trans_sf"/>
</dbReference>
<feature type="region of interest" description="Disordered" evidence="5">
    <location>
        <begin position="699"/>
        <end position="748"/>
    </location>
</feature>
<organism evidence="8 9">
    <name type="scientific">Purpureocillium lilacinum</name>
    <name type="common">Paecilomyces lilacinus</name>
    <dbReference type="NCBI Taxonomy" id="33203"/>
    <lineage>
        <taxon>Eukaryota</taxon>
        <taxon>Fungi</taxon>
        <taxon>Dikarya</taxon>
        <taxon>Ascomycota</taxon>
        <taxon>Pezizomycotina</taxon>
        <taxon>Sordariomycetes</taxon>
        <taxon>Hypocreomycetidae</taxon>
        <taxon>Hypocreales</taxon>
        <taxon>Ophiocordycipitaceae</taxon>
        <taxon>Purpureocillium</taxon>
    </lineage>
</organism>
<sequence length="1331" mass="142229">MALGVQTLSSGTKQIPYMTMTDAAMACAAPIRATDFDKCRVPGAVDLWERQGFYSPGVCFAGYDPLCSQTRPPSEEWPLRVGETAVRCVPEGYKCNRADKDQRFATLESGGTIISAPAFEVRWRSEDLKGMGQSQPVPTTTGANKGGMPTATMTLSNMTKNGSGTGSGASATTVQTESSTGTGDNTGSAGIESGVVAGIAVACALAAFALAMAIVFLLRYRRRQRPQGAEAGSNNDDREPGLAPASASVAEMDGGAMVVEVDGTPAGHQQWLIPSPPPGHRNQEQRNDQDHSGPVELESRSTELPASTLDGGGQPTSPVGSGSGSVSASVTPGPGWRHPPVEVAAADLEEWQGPSAMGIDSKGAADGVGCWPRLASRCWNGRGLLMISEMGRSTAGACRWTVLVIIRLESTLWLSSRGGVDGVVMWCQLRSRKTRRKLDVGSRHPPAALAPDGPVVPLALGAQARPPSPGITHAHGRPSDCLGPAVEARGQCPFQAHVAAPRADWRPLKTLVARPWTWGALALIPHKAAWGGPAPQPPPPPCTPQLSRSTAGSSAAAPYLACFPWVDRACRERPQCCVGAVGRGNNGLGDQHPCLPPFDRRRQPPPPPASIHALLHAAGAGLRLMARTPGKRRREMLIPGTTSASLPSTSLKPTEGRCLVCWCGWPSVVLHTLATLADSVGPLAQLDTDLDEDCAMTATRRAQHDAPGLNPDPHGGLDVTNGAALSPSDVGLQDEKRQPPRSPDTRLDADSPIAYFYLDFDTPLPTVPPQHHDLGHDPPADGGRDALPSCPDLRPYISPLQWGPARKNLLLGLACTATFLTAYTAGAYSPPANIMAHDLGTTRIVVLVGITVFCLGFAIAPMALAPISEIWGRYPVFVVAGIIFVVFQAVCSVMPDVAGMLIARFLVGVGASVFSSVVGGLIADLWDKEERNTPMALFSGCVLAGTGAGPLVATALIDDIADPTIAWKWTFWHQVIMDAILVLAIVLFGSESRASVLLSRKAKVLNAWYEKLERRGVYGLWIAQPSDMVVAASARCSIQTSTADTNPSQPELKDLSGDDDLSSSSRLQRVRWVVRADEERPALPKLISLSVRRPFYLLLTEPVVFWFSLWAAFSWGVLYLSFSVVPFLYKTDLDRSSRVYVSMMVAAAVATAVSIVQEHLLKHPQWRTHPEDSSFRYSDSRLWAFMRRRFPAEAPEARLYFACITAMMLPAGLFGGFLCPRDMDGYAEAVGLGFALWGIYSVYLATFNYLADTYHIYASSALAAQSFCRNVLGGAFPLLTSAMFTKLGLRGAGGLLGGIATVLTVTPWVLVFWGERIRARSKFAISLQHND</sequence>
<feature type="region of interest" description="Disordered" evidence="5">
    <location>
        <begin position="267"/>
        <end position="335"/>
    </location>
</feature>
<feature type="compositionally biased region" description="Low complexity" evidence="5">
    <location>
        <begin position="315"/>
        <end position="335"/>
    </location>
</feature>
<evidence type="ECO:0000313" key="8">
    <source>
        <dbReference type="EMBL" id="KAK4086010.1"/>
    </source>
</evidence>
<feature type="compositionally biased region" description="Basic and acidic residues" evidence="5">
    <location>
        <begin position="733"/>
        <end position="748"/>
    </location>
</feature>
<keyword evidence="9" id="KW-1185">Reference proteome</keyword>
<dbReference type="PROSITE" id="PS50850">
    <property type="entry name" value="MFS"/>
    <property type="match status" value="1"/>
</dbReference>
<feature type="region of interest" description="Disordered" evidence="5">
    <location>
        <begin position="531"/>
        <end position="550"/>
    </location>
</feature>
<feature type="region of interest" description="Disordered" evidence="5">
    <location>
        <begin position="1041"/>
        <end position="1062"/>
    </location>
</feature>
<accession>A0ABR0BPU7</accession>
<feature type="region of interest" description="Disordered" evidence="5">
    <location>
        <begin position="129"/>
        <end position="187"/>
    </location>
</feature>
<feature type="compositionally biased region" description="Polar residues" evidence="5">
    <location>
        <begin position="151"/>
        <end position="161"/>
    </location>
</feature>
<feature type="transmembrane region" description="Helical" evidence="6">
    <location>
        <begin position="1271"/>
        <end position="1289"/>
    </location>
</feature>
<proteinExistence type="predicted"/>
<feature type="transmembrane region" description="Helical" evidence="6">
    <location>
        <begin position="969"/>
        <end position="990"/>
    </location>
</feature>
<evidence type="ECO:0000256" key="4">
    <source>
        <dbReference type="ARBA" id="ARBA00023136"/>
    </source>
</evidence>
<reference evidence="8 9" key="1">
    <citation type="journal article" date="2024" name="Microbiol. Resour. Announc.">
        <title>Genome annotations for the ascomycete fungi Trichoderma harzianum, Trichoderma aggressivum, and Purpureocillium lilacinum.</title>
        <authorList>
            <person name="Beijen E.P.W."/>
            <person name="Ohm R.A."/>
        </authorList>
    </citation>
    <scope>NUCLEOTIDE SEQUENCE [LARGE SCALE GENOMIC DNA]</scope>
    <source>
        <strain evidence="8 9">CBS 150709</strain>
    </source>
</reference>